<dbReference type="Proteomes" id="UP000623461">
    <property type="component" value="Unassembled WGS sequence"/>
</dbReference>
<organism evidence="1 2">
    <name type="scientific">Terrabacter tumescens</name>
    <dbReference type="NCBI Taxonomy" id="60443"/>
    <lineage>
        <taxon>Bacteria</taxon>
        <taxon>Bacillati</taxon>
        <taxon>Actinomycetota</taxon>
        <taxon>Actinomycetes</taxon>
        <taxon>Micrococcales</taxon>
        <taxon>Intrasporangiaceae</taxon>
        <taxon>Terrabacter</taxon>
    </lineage>
</organism>
<keyword evidence="2" id="KW-1185">Reference proteome</keyword>
<protein>
    <submittedName>
        <fullName evidence="1">Uncharacterized protein</fullName>
    </submittedName>
</protein>
<proteinExistence type="predicted"/>
<comment type="caution">
    <text evidence="1">The sequence shown here is derived from an EMBL/GenBank/DDBJ whole genome shotgun (WGS) entry which is preliminary data.</text>
</comment>
<evidence type="ECO:0000313" key="2">
    <source>
        <dbReference type="Proteomes" id="UP000623461"/>
    </source>
</evidence>
<name>A0ABQ2IAZ8_9MICO</name>
<gene>
    <name evidence="1" type="ORF">GCM10009721_36510</name>
</gene>
<accession>A0ABQ2IAZ8</accession>
<sequence length="72" mass="7767">MEDVSQIVAELETRGVHARVVTEDIATGWGESAPPRTSGPVVKTAALEYANRDAKAVGEALRRHGIRPPEVF</sequence>
<reference evidence="2" key="1">
    <citation type="journal article" date="2019" name="Int. J. Syst. Evol. Microbiol.">
        <title>The Global Catalogue of Microorganisms (GCM) 10K type strain sequencing project: providing services to taxonomists for standard genome sequencing and annotation.</title>
        <authorList>
            <consortium name="The Broad Institute Genomics Platform"/>
            <consortium name="The Broad Institute Genome Sequencing Center for Infectious Disease"/>
            <person name="Wu L."/>
            <person name="Ma J."/>
        </authorList>
    </citation>
    <scope>NUCLEOTIDE SEQUENCE [LARGE SCALE GENOMIC DNA]</scope>
    <source>
        <strain evidence="2">JCM 1365</strain>
    </source>
</reference>
<evidence type="ECO:0000313" key="1">
    <source>
        <dbReference type="EMBL" id="GGN05657.1"/>
    </source>
</evidence>
<dbReference type="EMBL" id="BMNZ01000007">
    <property type="protein sequence ID" value="GGN05657.1"/>
    <property type="molecule type" value="Genomic_DNA"/>
</dbReference>